<sequence>MVSCVFIGSCFLISSIIRNKTKRELEAIAEAPAAIVCLRDHVFDGKCGIHGSTNCLQKMFSEDQIHYRHCECQEISNDPKNEHKCSCKLPSSQCGDY</sequence>
<gene>
    <name evidence="6" type="ordered locus">AALP_Aa3g185200</name>
</gene>
<comment type="similarity">
    <text evidence="2">Belongs to the DEFL family.</text>
</comment>
<dbReference type="GO" id="GO:0005576">
    <property type="term" value="C:extracellular region"/>
    <property type="evidence" value="ECO:0007669"/>
    <property type="project" value="UniProtKB-SubCell"/>
</dbReference>
<evidence type="ECO:0000256" key="4">
    <source>
        <dbReference type="ARBA" id="ARBA00022729"/>
    </source>
</evidence>
<proteinExistence type="inferred from homology"/>
<dbReference type="Gramene" id="KFK38986">
    <property type="protein sequence ID" value="KFK38986"/>
    <property type="gene ID" value="AALP_AA3G185200"/>
</dbReference>
<evidence type="ECO:0000256" key="1">
    <source>
        <dbReference type="ARBA" id="ARBA00004613"/>
    </source>
</evidence>
<keyword evidence="5" id="KW-1015">Disulfide bond</keyword>
<dbReference type="GO" id="GO:0007165">
    <property type="term" value="P:signal transduction"/>
    <property type="evidence" value="ECO:0007669"/>
    <property type="project" value="InterPro"/>
</dbReference>
<dbReference type="Pfam" id="PF06876">
    <property type="entry name" value="SCRL"/>
    <property type="match status" value="1"/>
</dbReference>
<evidence type="ECO:0000313" key="7">
    <source>
        <dbReference type="Proteomes" id="UP000029120"/>
    </source>
</evidence>
<evidence type="ECO:0000313" key="6">
    <source>
        <dbReference type="EMBL" id="KFK38986.1"/>
    </source>
</evidence>
<dbReference type="Proteomes" id="UP000029120">
    <property type="component" value="Chromosome 3"/>
</dbReference>
<comment type="subcellular location">
    <subcellularLocation>
        <location evidence="1">Secreted</location>
    </subcellularLocation>
</comment>
<dbReference type="EMBL" id="CM002871">
    <property type="protein sequence ID" value="KFK38986.1"/>
    <property type="molecule type" value="Genomic_DNA"/>
</dbReference>
<dbReference type="InterPro" id="IPR010682">
    <property type="entry name" value="SCRL"/>
</dbReference>
<evidence type="ECO:0000256" key="2">
    <source>
        <dbReference type="ARBA" id="ARBA00006722"/>
    </source>
</evidence>
<evidence type="ECO:0000256" key="5">
    <source>
        <dbReference type="ARBA" id="ARBA00023157"/>
    </source>
</evidence>
<keyword evidence="4" id="KW-0732">Signal</keyword>
<reference evidence="7" key="1">
    <citation type="journal article" date="2015" name="Nat. Plants">
        <title>Genome expansion of Arabis alpina linked with retrotransposition and reduced symmetric DNA methylation.</title>
        <authorList>
            <person name="Willing E.M."/>
            <person name="Rawat V."/>
            <person name="Mandakova T."/>
            <person name="Maumus F."/>
            <person name="James G.V."/>
            <person name="Nordstroem K.J."/>
            <person name="Becker C."/>
            <person name="Warthmann N."/>
            <person name="Chica C."/>
            <person name="Szarzynska B."/>
            <person name="Zytnicki M."/>
            <person name="Albani M.C."/>
            <person name="Kiefer C."/>
            <person name="Bergonzi S."/>
            <person name="Castaings L."/>
            <person name="Mateos J.L."/>
            <person name="Berns M.C."/>
            <person name="Bujdoso N."/>
            <person name="Piofczyk T."/>
            <person name="de Lorenzo L."/>
            <person name="Barrero-Sicilia C."/>
            <person name="Mateos I."/>
            <person name="Piednoel M."/>
            <person name="Hagmann J."/>
            <person name="Chen-Min-Tao R."/>
            <person name="Iglesias-Fernandez R."/>
            <person name="Schuster S.C."/>
            <person name="Alonso-Blanco C."/>
            <person name="Roudier F."/>
            <person name="Carbonero P."/>
            <person name="Paz-Ares J."/>
            <person name="Davis S.J."/>
            <person name="Pecinka A."/>
            <person name="Quesneville H."/>
            <person name="Colot V."/>
            <person name="Lysak M.A."/>
            <person name="Weigel D."/>
            <person name="Coupland G."/>
            <person name="Schneeberger K."/>
        </authorList>
    </citation>
    <scope>NUCLEOTIDE SEQUENCE [LARGE SCALE GENOMIC DNA]</scope>
    <source>
        <strain evidence="7">cv. Pajares</strain>
    </source>
</reference>
<evidence type="ECO:0000256" key="3">
    <source>
        <dbReference type="ARBA" id="ARBA00022525"/>
    </source>
</evidence>
<keyword evidence="3" id="KW-0964">Secreted</keyword>
<dbReference type="AlphaFoldDB" id="A0A087HA34"/>
<name>A0A087HA34_ARAAL</name>
<keyword evidence="7" id="KW-1185">Reference proteome</keyword>
<accession>A0A087HA34</accession>
<organism evidence="6 7">
    <name type="scientific">Arabis alpina</name>
    <name type="common">Alpine rock-cress</name>
    <dbReference type="NCBI Taxonomy" id="50452"/>
    <lineage>
        <taxon>Eukaryota</taxon>
        <taxon>Viridiplantae</taxon>
        <taxon>Streptophyta</taxon>
        <taxon>Embryophyta</taxon>
        <taxon>Tracheophyta</taxon>
        <taxon>Spermatophyta</taxon>
        <taxon>Magnoliopsida</taxon>
        <taxon>eudicotyledons</taxon>
        <taxon>Gunneridae</taxon>
        <taxon>Pentapetalae</taxon>
        <taxon>rosids</taxon>
        <taxon>malvids</taxon>
        <taxon>Brassicales</taxon>
        <taxon>Brassicaceae</taxon>
        <taxon>Arabideae</taxon>
        <taxon>Arabis</taxon>
    </lineage>
</organism>
<protein>
    <submittedName>
        <fullName evidence="6">Uncharacterized protein</fullName>
    </submittedName>
</protein>